<dbReference type="RefSeq" id="WP_156242379.1">
    <property type="nucleotide sequence ID" value="NZ_BAAAZL010000004.1"/>
</dbReference>
<feature type="transmembrane region" description="Helical" evidence="1">
    <location>
        <begin position="42"/>
        <end position="65"/>
    </location>
</feature>
<accession>A0A6I6E610</accession>
<dbReference type="InterPro" id="IPR052712">
    <property type="entry name" value="Acid_resist_chaperone_HdeD"/>
</dbReference>
<dbReference type="PANTHER" id="PTHR34989:SF1">
    <property type="entry name" value="PROTEIN HDED"/>
    <property type="match status" value="1"/>
</dbReference>
<sequence length="191" mass="20086">MTDTTHRPIGIARTLRTIAIVTGVVSLVAGLVILVWPLKSALVITVLIAIYAMVAGVIDIALATVSRGLNGWLRAGLALLGVLFVVASIVAFANLPSTTVLLAVVVSTFLGIAWILDGLLSLLALGGPKDPFTPVRRSRGWTIAFAIVSILAGVVVLLSPLFTALWLWLFIGASLLVFGVIQIVRAATLER</sequence>
<dbReference type="Proteomes" id="UP000422989">
    <property type="component" value="Chromosome"/>
</dbReference>
<dbReference type="OrthoDB" id="3238356at2"/>
<keyword evidence="1" id="KW-1133">Transmembrane helix</keyword>
<keyword evidence="1" id="KW-0472">Membrane</keyword>
<feature type="transmembrane region" description="Helical" evidence="1">
    <location>
        <begin position="77"/>
        <end position="95"/>
    </location>
</feature>
<dbReference type="Pfam" id="PF03729">
    <property type="entry name" value="DUF308"/>
    <property type="match status" value="2"/>
</dbReference>
<dbReference type="EMBL" id="CP032550">
    <property type="protein sequence ID" value="QGU27870.1"/>
    <property type="molecule type" value="Genomic_DNA"/>
</dbReference>
<dbReference type="KEGG" id="moj:D7D94_09510"/>
<feature type="transmembrane region" description="Helical" evidence="1">
    <location>
        <begin position="101"/>
        <end position="126"/>
    </location>
</feature>
<evidence type="ECO:0008006" key="4">
    <source>
        <dbReference type="Google" id="ProtNLM"/>
    </source>
</evidence>
<dbReference type="GO" id="GO:0005886">
    <property type="term" value="C:plasma membrane"/>
    <property type="evidence" value="ECO:0007669"/>
    <property type="project" value="TreeGrafter"/>
</dbReference>
<dbReference type="PANTHER" id="PTHR34989">
    <property type="entry name" value="PROTEIN HDED"/>
    <property type="match status" value="1"/>
</dbReference>
<dbReference type="AlphaFoldDB" id="A0A6I6E610"/>
<dbReference type="InterPro" id="IPR005325">
    <property type="entry name" value="DUF308_memb"/>
</dbReference>
<organism evidence="2 3">
    <name type="scientific">Microbacterium oryzae</name>
    <dbReference type="NCBI Taxonomy" id="743009"/>
    <lineage>
        <taxon>Bacteria</taxon>
        <taxon>Bacillati</taxon>
        <taxon>Actinomycetota</taxon>
        <taxon>Actinomycetes</taxon>
        <taxon>Micrococcales</taxon>
        <taxon>Microbacteriaceae</taxon>
        <taxon>Microbacterium</taxon>
    </lineage>
</organism>
<feature type="transmembrane region" description="Helical" evidence="1">
    <location>
        <begin position="165"/>
        <end position="184"/>
    </location>
</feature>
<feature type="transmembrane region" description="Helical" evidence="1">
    <location>
        <begin position="138"/>
        <end position="159"/>
    </location>
</feature>
<evidence type="ECO:0000313" key="3">
    <source>
        <dbReference type="Proteomes" id="UP000422989"/>
    </source>
</evidence>
<keyword evidence="3" id="KW-1185">Reference proteome</keyword>
<reference evidence="2 3" key="1">
    <citation type="submission" date="2018-09" db="EMBL/GenBank/DDBJ databases">
        <title>Whole genome sequencing of Microbacterium oryzae strain MB-10T.</title>
        <authorList>
            <person name="Das S.K."/>
        </authorList>
    </citation>
    <scope>NUCLEOTIDE SEQUENCE [LARGE SCALE GENOMIC DNA]</scope>
    <source>
        <strain evidence="2 3">MB-10</strain>
    </source>
</reference>
<name>A0A6I6E610_9MICO</name>
<gene>
    <name evidence="2" type="ORF">D7D94_09510</name>
</gene>
<keyword evidence="1" id="KW-0812">Transmembrane</keyword>
<evidence type="ECO:0000256" key="1">
    <source>
        <dbReference type="SAM" id="Phobius"/>
    </source>
</evidence>
<feature type="transmembrane region" description="Helical" evidence="1">
    <location>
        <begin position="17"/>
        <end position="36"/>
    </location>
</feature>
<protein>
    <recommendedName>
        <fullName evidence="4">DUF308 domain-containing protein</fullName>
    </recommendedName>
</protein>
<evidence type="ECO:0000313" key="2">
    <source>
        <dbReference type="EMBL" id="QGU27870.1"/>
    </source>
</evidence>
<proteinExistence type="predicted"/>